<comment type="caution">
    <text evidence="5">The sequence shown here is derived from an EMBL/GenBank/DDBJ whole genome shotgun (WGS) entry which is preliminary data.</text>
</comment>
<dbReference type="GO" id="GO:0045892">
    <property type="term" value="P:negative regulation of DNA-templated transcription"/>
    <property type="evidence" value="ECO:0007669"/>
    <property type="project" value="TreeGrafter"/>
</dbReference>
<dbReference type="Pfam" id="PF00392">
    <property type="entry name" value="GntR"/>
    <property type="match status" value="1"/>
</dbReference>
<dbReference type="GO" id="GO:0003677">
    <property type="term" value="F:DNA binding"/>
    <property type="evidence" value="ECO:0007669"/>
    <property type="project" value="UniProtKB-KW"/>
</dbReference>
<dbReference type="InterPro" id="IPR036390">
    <property type="entry name" value="WH_DNA-bd_sf"/>
</dbReference>
<dbReference type="Gene3D" id="1.10.10.10">
    <property type="entry name" value="Winged helix-like DNA-binding domain superfamily/Winged helix DNA-binding domain"/>
    <property type="match status" value="1"/>
</dbReference>
<feature type="domain" description="HTH gntR-type" evidence="4">
    <location>
        <begin position="11"/>
        <end position="79"/>
    </location>
</feature>
<evidence type="ECO:0000256" key="1">
    <source>
        <dbReference type="ARBA" id="ARBA00023015"/>
    </source>
</evidence>
<dbReference type="SMART" id="SM00866">
    <property type="entry name" value="UTRA"/>
    <property type="match status" value="1"/>
</dbReference>
<dbReference type="InterPro" id="IPR028978">
    <property type="entry name" value="Chorismate_lyase_/UTRA_dom_sf"/>
</dbReference>
<name>A0A356LBP0_9BURK</name>
<reference evidence="5 6" key="1">
    <citation type="journal article" date="2018" name="Nat. Biotechnol.">
        <title>A standardized bacterial taxonomy based on genome phylogeny substantially revises the tree of life.</title>
        <authorList>
            <person name="Parks D.H."/>
            <person name="Chuvochina M."/>
            <person name="Waite D.W."/>
            <person name="Rinke C."/>
            <person name="Skarshewski A."/>
            <person name="Chaumeil P.A."/>
            <person name="Hugenholtz P."/>
        </authorList>
    </citation>
    <scope>NUCLEOTIDE SEQUENCE [LARGE SCALE GENOMIC DNA]</scope>
    <source>
        <strain evidence="5">UBA10707</strain>
    </source>
</reference>
<dbReference type="EMBL" id="DOEK01000004">
    <property type="protein sequence ID" value="HBP28406.1"/>
    <property type="molecule type" value="Genomic_DNA"/>
</dbReference>
<dbReference type="PANTHER" id="PTHR44846">
    <property type="entry name" value="MANNOSYL-D-GLYCERATE TRANSPORT/METABOLISM SYSTEM REPRESSOR MNGR-RELATED"/>
    <property type="match status" value="1"/>
</dbReference>
<evidence type="ECO:0000313" key="6">
    <source>
        <dbReference type="Proteomes" id="UP000264036"/>
    </source>
</evidence>
<keyword evidence="1" id="KW-0805">Transcription regulation</keyword>
<dbReference type="SUPFAM" id="SSF64288">
    <property type="entry name" value="Chorismate lyase-like"/>
    <property type="match status" value="1"/>
</dbReference>
<proteinExistence type="predicted"/>
<dbReference type="SMART" id="SM00345">
    <property type="entry name" value="HTH_GNTR"/>
    <property type="match status" value="1"/>
</dbReference>
<dbReference type="PANTHER" id="PTHR44846:SF1">
    <property type="entry name" value="MANNOSYL-D-GLYCERATE TRANSPORT_METABOLISM SYSTEM REPRESSOR MNGR-RELATED"/>
    <property type="match status" value="1"/>
</dbReference>
<dbReference type="Pfam" id="PF07702">
    <property type="entry name" value="UTRA"/>
    <property type="match status" value="1"/>
</dbReference>
<evidence type="ECO:0000256" key="3">
    <source>
        <dbReference type="ARBA" id="ARBA00023163"/>
    </source>
</evidence>
<keyword evidence="2" id="KW-0238">DNA-binding</keyword>
<evidence type="ECO:0000256" key="2">
    <source>
        <dbReference type="ARBA" id="ARBA00023125"/>
    </source>
</evidence>
<dbReference type="PROSITE" id="PS50949">
    <property type="entry name" value="HTH_GNTR"/>
    <property type="match status" value="1"/>
</dbReference>
<gene>
    <name evidence="5" type="ORF">DD666_03190</name>
</gene>
<dbReference type="CDD" id="cd07377">
    <property type="entry name" value="WHTH_GntR"/>
    <property type="match status" value="1"/>
</dbReference>
<organism evidence="5 6">
    <name type="scientific">Advenella kashmirensis</name>
    <dbReference type="NCBI Taxonomy" id="310575"/>
    <lineage>
        <taxon>Bacteria</taxon>
        <taxon>Pseudomonadati</taxon>
        <taxon>Pseudomonadota</taxon>
        <taxon>Betaproteobacteria</taxon>
        <taxon>Burkholderiales</taxon>
        <taxon>Alcaligenaceae</taxon>
    </lineage>
</organism>
<dbReference type="AlphaFoldDB" id="A0A356LBP0"/>
<keyword evidence="3" id="KW-0804">Transcription</keyword>
<sequence length="243" mass="28045">MNNKDFFLPGTPLYFAVKQSLLAALARGEWLRGQAIPPENQLAEKFGVSIGTLRKAVDELVSEHILIRHQGRGTFVATHESDQHFFKFFRIQRRDGFKAYPTTRLLKFRRKKATREASERLQLPKDANVFHFFNLLSLNSDLVMVDEIQVPEILFATLNEQSLHERSSTLYNFYQNNFGINIVDTREKLSVCQADSAVAGWLAVAEATPLLLIDRTAYTYQDRPVEWRQTRVNTAKYEYIAKD</sequence>
<accession>A0A356LBP0</accession>
<protein>
    <submittedName>
        <fullName evidence="5">GntR family transcriptional regulator</fullName>
    </submittedName>
</protein>
<dbReference type="Gene3D" id="3.40.1410.10">
    <property type="entry name" value="Chorismate lyase-like"/>
    <property type="match status" value="1"/>
</dbReference>
<evidence type="ECO:0000313" key="5">
    <source>
        <dbReference type="EMBL" id="HBP28406.1"/>
    </source>
</evidence>
<dbReference type="InterPro" id="IPR011663">
    <property type="entry name" value="UTRA"/>
</dbReference>
<dbReference type="InterPro" id="IPR036388">
    <property type="entry name" value="WH-like_DNA-bd_sf"/>
</dbReference>
<dbReference type="GO" id="GO:0003700">
    <property type="term" value="F:DNA-binding transcription factor activity"/>
    <property type="evidence" value="ECO:0007669"/>
    <property type="project" value="InterPro"/>
</dbReference>
<dbReference type="InterPro" id="IPR000524">
    <property type="entry name" value="Tscrpt_reg_HTH_GntR"/>
</dbReference>
<evidence type="ECO:0000259" key="4">
    <source>
        <dbReference type="PROSITE" id="PS50949"/>
    </source>
</evidence>
<dbReference type="SUPFAM" id="SSF46785">
    <property type="entry name" value="Winged helix' DNA-binding domain"/>
    <property type="match status" value="1"/>
</dbReference>
<dbReference type="Proteomes" id="UP000264036">
    <property type="component" value="Unassembled WGS sequence"/>
</dbReference>
<dbReference type="InterPro" id="IPR050679">
    <property type="entry name" value="Bact_HTH_transcr_reg"/>
</dbReference>